<keyword evidence="2" id="KW-1185">Reference proteome</keyword>
<gene>
    <name evidence="1" type="ORF">C8Q71DRAFT_910621</name>
</gene>
<protein>
    <submittedName>
        <fullName evidence="1">Uncharacterized protein</fullName>
    </submittedName>
</protein>
<proteinExistence type="predicted"/>
<organism evidence="1 2">
    <name type="scientific">Rhodofomes roseus</name>
    <dbReference type="NCBI Taxonomy" id="34475"/>
    <lineage>
        <taxon>Eukaryota</taxon>
        <taxon>Fungi</taxon>
        <taxon>Dikarya</taxon>
        <taxon>Basidiomycota</taxon>
        <taxon>Agaricomycotina</taxon>
        <taxon>Agaricomycetes</taxon>
        <taxon>Polyporales</taxon>
        <taxon>Rhodofomes</taxon>
    </lineage>
</organism>
<sequence length="418" mass="48277">MSARRALGIQEILWMVLNHFHPERWLDTDGLRSGKVSLPELRRTLARLARVSRAFSGPVICALWAVIDDFEPLLRLLSCCQVVQIESDCSEIDDEESKQVPEDVDERNTLQVLSGEVSPADWERFQYYAGLVHICLHDYDATIDPSVYLQLSLYNGGKPLLPSLRYLQWQQQSCNTYDLLHIIGPSLRRVRLRIGDLEIWARSQTRTRSAIRAWIHLRHVYVGSLVEVAVLQMLADHLENLNSLRMDLSDIRGRGETCHGFRSLESLRIKGIPPALEWFFEGTQLPRLLDRVYQRWLTRDTSAHLSDADIVEITRHWSKLRSLKLDHVFTTVEPSVRTLDIIARGLPHLEELVHPRQALRSAAPQPVAHLLLPRNNLRQRAFHEVQVFPNVVPSLPTLFHRRPCEDWCLIVDSFRPVH</sequence>
<name>A0ABQ8K4I9_9APHY</name>
<reference evidence="1 2" key="1">
    <citation type="journal article" date="2021" name="Environ. Microbiol.">
        <title>Gene family expansions and transcriptome signatures uncover fungal adaptations to wood decay.</title>
        <authorList>
            <person name="Hage H."/>
            <person name="Miyauchi S."/>
            <person name="Viragh M."/>
            <person name="Drula E."/>
            <person name="Min B."/>
            <person name="Chaduli D."/>
            <person name="Navarro D."/>
            <person name="Favel A."/>
            <person name="Norest M."/>
            <person name="Lesage-Meessen L."/>
            <person name="Balint B."/>
            <person name="Merenyi Z."/>
            <person name="de Eugenio L."/>
            <person name="Morin E."/>
            <person name="Martinez A.T."/>
            <person name="Baldrian P."/>
            <person name="Stursova M."/>
            <person name="Martinez M.J."/>
            <person name="Novotny C."/>
            <person name="Magnuson J.K."/>
            <person name="Spatafora J.W."/>
            <person name="Maurice S."/>
            <person name="Pangilinan J."/>
            <person name="Andreopoulos W."/>
            <person name="LaButti K."/>
            <person name="Hundley H."/>
            <person name="Na H."/>
            <person name="Kuo A."/>
            <person name="Barry K."/>
            <person name="Lipzen A."/>
            <person name="Henrissat B."/>
            <person name="Riley R."/>
            <person name="Ahrendt S."/>
            <person name="Nagy L.G."/>
            <person name="Grigoriev I.V."/>
            <person name="Martin F."/>
            <person name="Rosso M.N."/>
        </authorList>
    </citation>
    <scope>NUCLEOTIDE SEQUENCE [LARGE SCALE GENOMIC DNA]</scope>
    <source>
        <strain evidence="1 2">CIRM-BRFM 1785</strain>
    </source>
</reference>
<dbReference type="RefSeq" id="XP_047774730.1">
    <property type="nucleotide sequence ID" value="XM_047929099.1"/>
</dbReference>
<accession>A0ABQ8K4I9</accession>
<dbReference type="GeneID" id="72009831"/>
<evidence type="ECO:0000313" key="2">
    <source>
        <dbReference type="Proteomes" id="UP000814176"/>
    </source>
</evidence>
<dbReference type="Gene3D" id="3.80.10.10">
    <property type="entry name" value="Ribonuclease Inhibitor"/>
    <property type="match status" value="1"/>
</dbReference>
<evidence type="ECO:0000313" key="1">
    <source>
        <dbReference type="EMBL" id="KAH9831616.1"/>
    </source>
</evidence>
<comment type="caution">
    <text evidence="1">The sequence shown here is derived from an EMBL/GenBank/DDBJ whole genome shotgun (WGS) entry which is preliminary data.</text>
</comment>
<dbReference type="EMBL" id="JADCUA010000025">
    <property type="protein sequence ID" value="KAH9831616.1"/>
    <property type="molecule type" value="Genomic_DNA"/>
</dbReference>
<dbReference type="Proteomes" id="UP000814176">
    <property type="component" value="Unassembled WGS sequence"/>
</dbReference>
<dbReference type="InterPro" id="IPR032675">
    <property type="entry name" value="LRR_dom_sf"/>
</dbReference>